<evidence type="ECO:0000256" key="5">
    <source>
        <dbReference type="ARBA" id="ARBA00022753"/>
    </source>
</evidence>
<comment type="subcellular location">
    <subcellularLocation>
        <location evidence="2">Cytoplasmic vesicle</location>
        <location evidence="2">Secretory vesicle</location>
        <location evidence="2">Synaptic vesicle membrane</location>
        <topology evidence="2">Multi-pass membrane protein</topology>
    </subcellularLocation>
    <subcellularLocation>
        <location evidence="1">Early endosome membrane</location>
    </subcellularLocation>
</comment>
<dbReference type="SUPFAM" id="SSF161111">
    <property type="entry name" value="Cation efflux protein transmembrane domain-like"/>
    <property type="match status" value="1"/>
</dbReference>
<dbReference type="InterPro" id="IPR026765">
    <property type="entry name" value="Tmem163"/>
</dbReference>
<keyword evidence="9 11" id="KW-0472">Membrane</keyword>
<dbReference type="Gene3D" id="1.20.1510.10">
    <property type="entry name" value="Cation efflux protein transmembrane domain"/>
    <property type="match status" value="1"/>
</dbReference>
<evidence type="ECO:0000256" key="7">
    <source>
        <dbReference type="ARBA" id="ARBA00022989"/>
    </source>
</evidence>
<sequence>MLFLRRGGSRKFNCANTSRISKVAVKINENENNRNKNDRCIKRDTCSDNGHSIAQQKLGMATEAKTKRPNIYYKYNCAQSTLSEEVSVTLKEMSMQLADDDERHRMYALLTCIITVVFDIFLGIAAFVCAAFTDSSAGYAFALDCLLDVIAATLVIWRFYGTASTYSDFKENVACICLGILFCLSAIGITSKSVHDLVVHHVPQQLMYVFILAGVGGVMNSVLGCVKYMLGKKMNSQSLILEAINTSLSAILAMMLAISDILYFYHPSAWTIDPITSLVVALVLFVGGVRVLCRRKQSAETTPLLVGVAV</sequence>
<dbReference type="Proteomes" id="UP000887013">
    <property type="component" value="Unassembled WGS sequence"/>
</dbReference>
<feature type="domain" description="Cation efflux protein transmembrane" evidence="12">
    <location>
        <begin position="113"/>
        <end position="292"/>
    </location>
</feature>
<feature type="transmembrane region" description="Helical" evidence="11">
    <location>
        <begin position="107"/>
        <end position="133"/>
    </location>
</feature>
<keyword evidence="7 11" id="KW-1133">Transmembrane helix</keyword>
<proteinExistence type="inferred from homology"/>
<evidence type="ECO:0000256" key="10">
    <source>
        <dbReference type="ARBA" id="ARBA00023329"/>
    </source>
</evidence>
<dbReference type="GO" id="GO:0030672">
    <property type="term" value="C:synaptic vesicle membrane"/>
    <property type="evidence" value="ECO:0007669"/>
    <property type="project" value="UniProtKB-SubCell"/>
</dbReference>
<dbReference type="Pfam" id="PF01545">
    <property type="entry name" value="Cation_efflux"/>
    <property type="match status" value="1"/>
</dbReference>
<dbReference type="AlphaFoldDB" id="A0A8X6PHE7"/>
<dbReference type="OrthoDB" id="5980560at2759"/>
<evidence type="ECO:0000256" key="8">
    <source>
        <dbReference type="ARBA" id="ARBA00023018"/>
    </source>
</evidence>
<dbReference type="EMBL" id="BMAW01115949">
    <property type="protein sequence ID" value="GFT68389.1"/>
    <property type="molecule type" value="Genomic_DNA"/>
</dbReference>
<accession>A0A8X6PHE7</accession>
<evidence type="ECO:0000313" key="14">
    <source>
        <dbReference type="Proteomes" id="UP000887013"/>
    </source>
</evidence>
<evidence type="ECO:0000256" key="2">
    <source>
        <dbReference type="ARBA" id="ARBA00004644"/>
    </source>
</evidence>
<dbReference type="PANTHER" id="PTHR31937">
    <property type="entry name" value="TRANSMEMBRANE PROTEIN 163"/>
    <property type="match status" value="1"/>
</dbReference>
<dbReference type="GO" id="GO:0008324">
    <property type="term" value="F:monoatomic cation transmembrane transporter activity"/>
    <property type="evidence" value="ECO:0007669"/>
    <property type="project" value="InterPro"/>
</dbReference>
<feature type="transmembrane region" description="Helical" evidence="11">
    <location>
        <begin position="238"/>
        <end position="263"/>
    </location>
</feature>
<keyword evidence="10" id="KW-0968">Cytoplasmic vesicle</keyword>
<evidence type="ECO:0000256" key="4">
    <source>
        <dbReference type="ARBA" id="ARBA00022692"/>
    </source>
</evidence>
<comment type="similarity">
    <text evidence="3">Belongs to the TMEM163 family.</text>
</comment>
<feature type="transmembrane region" description="Helical" evidence="11">
    <location>
        <begin position="172"/>
        <end position="194"/>
    </location>
</feature>
<evidence type="ECO:0000256" key="3">
    <source>
        <dbReference type="ARBA" id="ARBA00008731"/>
    </source>
</evidence>
<organism evidence="13 14">
    <name type="scientific">Nephila pilipes</name>
    <name type="common">Giant wood spider</name>
    <name type="synonym">Nephila maculata</name>
    <dbReference type="NCBI Taxonomy" id="299642"/>
    <lineage>
        <taxon>Eukaryota</taxon>
        <taxon>Metazoa</taxon>
        <taxon>Ecdysozoa</taxon>
        <taxon>Arthropoda</taxon>
        <taxon>Chelicerata</taxon>
        <taxon>Arachnida</taxon>
        <taxon>Araneae</taxon>
        <taxon>Araneomorphae</taxon>
        <taxon>Entelegynae</taxon>
        <taxon>Araneoidea</taxon>
        <taxon>Nephilidae</taxon>
        <taxon>Nephila</taxon>
    </lineage>
</organism>
<name>A0A8X6PHE7_NEPPI</name>
<dbReference type="PANTHER" id="PTHR31937:SF2">
    <property type="entry name" value="TRANSMEMBRANE PROTEIN 163"/>
    <property type="match status" value="1"/>
</dbReference>
<gene>
    <name evidence="13" type="primary">tmem163_1</name>
    <name evidence="13" type="ORF">NPIL_132591</name>
</gene>
<evidence type="ECO:0000259" key="12">
    <source>
        <dbReference type="Pfam" id="PF01545"/>
    </source>
</evidence>
<keyword evidence="8" id="KW-0770">Synapse</keyword>
<evidence type="ECO:0000256" key="9">
    <source>
        <dbReference type="ARBA" id="ARBA00023136"/>
    </source>
</evidence>
<feature type="transmembrane region" description="Helical" evidence="11">
    <location>
        <begin position="139"/>
        <end position="160"/>
    </location>
</feature>
<evidence type="ECO:0000256" key="11">
    <source>
        <dbReference type="SAM" id="Phobius"/>
    </source>
</evidence>
<keyword evidence="5" id="KW-0967">Endosome</keyword>
<keyword evidence="4 11" id="KW-0812">Transmembrane</keyword>
<dbReference type="InterPro" id="IPR058533">
    <property type="entry name" value="Cation_efflux_TM"/>
</dbReference>
<comment type="caution">
    <text evidence="13">The sequence shown here is derived from an EMBL/GenBank/DDBJ whole genome shotgun (WGS) entry which is preliminary data.</text>
</comment>
<keyword evidence="6" id="KW-0862">Zinc</keyword>
<evidence type="ECO:0000313" key="13">
    <source>
        <dbReference type="EMBL" id="GFT68389.1"/>
    </source>
</evidence>
<dbReference type="GO" id="GO:0031901">
    <property type="term" value="C:early endosome membrane"/>
    <property type="evidence" value="ECO:0007669"/>
    <property type="project" value="UniProtKB-SubCell"/>
</dbReference>
<evidence type="ECO:0000256" key="1">
    <source>
        <dbReference type="ARBA" id="ARBA00004146"/>
    </source>
</evidence>
<reference evidence="13" key="1">
    <citation type="submission" date="2020-08" db="EMBL/GenBank/DDBJ databases">
        <title>Multicomponent nature underlies the extraordinary mechanical properties of spider dragline silk.</title>
        <authorList>
            <person name="Kono N."/>
            <person name="Nakamura H."/>
            <person name="Mori M."/>
            <person name="Yoshida Y."/>
            <person name="Ohtoshi R."/>
            <person name="Malay A.D."/>
            <person name="Moran D.A.P."/>
            <person name="Tomita M."/>
            <person name="Numata K."/>
            <person name="Arakawa K."/>
        </authorList>
    </citation>
    <scope>NUCLEOTIDE SEQUENCE</scope>
</reference>
<protein>
    <submittedName>
        <fullName evidence="13">Transmembrane protein 163</fullName>
    </submittedName>
</protein>
<keyword evidence="14" id="KW-1185">Reference proteome</keyword>
<feature type="transmembrane region" description="Helical" evidence="11">
    <location>
        <begin position="206"/>
        <end position="226"/>
    </location>
</feature>
<feature type="transmembrane region" description="Helical" evidence="11">
    <location>
        <begin position="275"/>
        <end position="293"/>
    </location>
</feature>
<evidence type="ECO:0000256" key="6">
    <source>
        <dbReference type="ARBA" id="ARBA00022833"/>
    </source>
</evidence>
<dbReference type="InterPro" id="IPR027469">
    <property type="entry name" value="Cation_efflux_TMD_sf"/>
</dbReference>